<proteinExistence type="predicted"/>
<sequence length="172" mass="18844">MADRISEFLPKPAELEITASDYVKESRLPDFDEVITVHSPAIMENLKETLKDVYERIIKKPAQGVYNFLLMPSELTPDQAQKLSIALVPAAAAATLASGMVDTSVEAVSGSQAVGTGIGKIEAIRHMEDKLWGRLGLTAATALAVQSPIRIGMMKNLDYYYNKAYKSQKLEL</sequence>
<reference evidence="1" key="1">
    <citation type="journal article" date="2014" name="Front. Microbiol.">
        <title>High frequency of phylogenetically diverse reductive dehalogenase-homologous genes in deep subseafloor sedimentary metagenomes.</title>
        <authorList>
            <person name="Kawai M."/>
            <person name="Futagami T."/>
            <person name="Toyoda A."/>
            <person name="Takaki Y."/>
            <person name="Nishi S."/>
            <person name="Hori S."/>
            <person name="Arai W."/>
            <person name="Tsubouchi T."/>
            <person name="Morono Y."/>
            <person name="Uchiyama I."/>
            <person name="Ito T."/>
            <person name="Fujiyama A."/>
            <person name="Inagaki F."/>
            <person name="Takami H."/>
        </authorList>
    </citation>
    <scope>NUCLEOTIDE SEQUENCE</scope>
    <source>
        <strain evidence="1">Expedition CK06-06</strain>
    </source>
</reference>
<organism evidence="1">
    <name type="scientific">marine sediment metagenome</name>
    <dbReference type="NCBI Taxonomy" id="412755"/>
    <lineage>
        <taxon>unclassified sequences</taxon>
        <taxon>metagenomes</taxon>
        <taxon>ecological metagenomes</taxon>
    </lineage>
</organism>
<name>X1QGT9_9ZZZZ</name>
<comment type="caution">
    <text evidence="1">The sequence shown here is derived from an EMBL/GenBank/DDBJ whole genome shotgun (WGS) entry which is preliminary data.</text>
</comment>
<evidence type="ECO:0000313" key="1">
    <source>
        <dbReference type="EMBL" id="GAI67712.1"/>
    </source>
</evidence>
<protein>
    <submittedName>
        <fullName evidence="1">Uncharacterized protein</fullName>
    </submittedName>
</protein>
<dbReference type="EMBL" id="BARW01000678">
    <property type="protein sequence ID" value="GAI67712.1"/>
    <property type="molecule type" value="Genomic_DNA"/>
</dbReference>
<dbReference type="AlphaFoldDB" id="X1QGT9"/>
<gene>
    <name evidence="1" type="ORF">S12H4_02664</name>
</gene>
<accession>X1QGT9</accession>